<gene>
    <name evidence="3" type="ORF">XINFAN_04083</name>
</gene>
<evidence type="ECO:0000256" key="2">
    <source>
        <dbReference type="SAM" id="Phobius"/>
    </source>
</evidence>
<keyword evidence="4" id="KW-1185">Reference proteome</keyword>
<evidence type="ECO:0000256" key="1">
    <source>
        <dbReference type="SAM" id="MobiDB-lite"/>
    </source>
</evidence>
<keyword evidence="2" id="KW-0812">Transmembrane</keyword>
<evidence type="ECO:0000313" key="3">
    <source>
        <dbReference type="EMBL" id="VDC33854.1"/>
    </source>
</evidence>
<protein>
    <submittedName>
        <fullName evidence="3">Uncharacterized protein</fullName>
    </submittedName>
</protein>
<proteinExistence type="predicted"/>
<reference evidence="3 4" key="1">
    <citation type="submission" date="2018-11" db="EMBL/GenBank/DDBJ databases">
        <authorList>
            <person name="Criscuolo A."/>
        </authorList>
    </citation>
    <scope>NUCLEOTIDE SEQUENCE [LARGE SCALE GENOMIC DNA]</scope>
    <source>
        <strain evidence="3">ACIP111625</strain>
    </source>
</reference>
<name>A0A3P5XSR6_9RHOB</name>
<feature type="transmembrane region" description="Helical" evidence="2">
    <location>
        <begin position="6"/>
        <end position="27"/>
    </location>
</feature>
<feature type="compositionally biased region" description="Basic residues" evidence="1">
    <location>
        <begin position="30"/>
        <end position="50"/>
    </location>
</feature>
<sequence length="56" mass="6119">MDWISLIVPVMGGAILIGGVVVAWVSIRSRGQKPPHKPGKRSRISNRHINPKTGSY</sequence>
<evidence type="ECO:0000313" key="4">
    <source>
        <dbReference type="Proteomes" id="UP000277498"/>
    </source>
</evidence>
<accession>A0A3P5XSR6</accession>
<keyword evidence="2" id="KW-0472">Membrane</keyword>
<organism evidence="3 4">
    <name type="scientific">Pseudogemmobacter humi</name>
    <dbReference type="NCBI Taxonomy" id="2483812"/>
    <lineage>
        <taxon>Bacteria</taxon>
        <taxon>Pseudomonadati</taxon>
        <taxon>Pseudomonadota</taxon>
        <taxon>Alphaproteobacteria</taxon>
        <taxon>Rhodobacterales</taxon>
        <taxon>Paracoccaceae</taxon>
        <taxon>Pseudogemmobacter</taxon>
    </lineage>
</organism>
<dbReference type="AlphaFoldDB" id="A0A3P5XSR6"/>
<feature type="region of interest" description="Disordered" evidence="1">
    <location>
        <begin position="30"/>
        <end position="56"/>
    </location>
</feature>
<dbReference type="Proteomes" id="UP000277498">
    <property type="component" value="Unassembled WGS sequence"/>
</dbReference>
<dbReference type="EMBL" id="UXAW01000134">
    <property type="protein sequence ID" value="VDC33854.1"/>
    <property type="molecule type" value="Genomic_DNA"/>
</dbReference>
<keyword evidence="2" id="KW-1133">Transmembrane helix</keyword>